<accession>A0A7X1B8D1</accession>
<name>A0A7X1B8D1_9BACT</name>
<dbReference type="AlphaFoldDB" id="A0A7X1B8D1"/>
<sequence length="178" mass="20195">MNLQRAVCGMPGVKKSPLVALFALLFVSLFSTSCESTLDYGYYVGELNDQTILQLFALSDEAATNLDFSTYESFFAPNYVAVDAYDSNRTRIYRQDYLGMVKDIFDTAKEMMVQSMVMDIEYSATGQEALVKIQEEEKVVQFGNTRHYTSLIDVDVAIEDGWIFINKTTRTSMQVIEE</sequence>
<comment type="caution">
    <text evidence="1">The sequence shown here is derived from an EMBL/GenBank/DDBJ whole genome shotgun (WGS) entry which is preliminary data.</text>
</comment>
<evidence type="ECO:0008006" key="3">
    <source>
        <dbReference type="Google" id="ProtNLM"/>
    </source>
</evidence>
<reference evidence="1 2" key="1">
    <citation type="submission" date="2020-07" db="EMBL/GenBank/DDBJ databases">
        <authorList>
            <person name="Feng X."/>
        </authorList>
    </citation>
    <scope>NUCLEOTIDE SEQUENCE [LARGE SCALE GENOMIC DNA]</scope>
    <source>
        <strain evidence="1 2">JCM23202</strain>
    </source>
</reference>
<keyword evidence="2" id="KW-1185">Reference proteome</keyword>
<evidence type="ECO:0000313" key="2">
    <source>
        <dbReference type="Proteomes" id="UP000526501"/>
    </source>
</evidence>
<dbReference type="RefSeq" id="WP_185661434.1">
    <property type="nucleotide sequence ID" value="NZ_JACHVC010000013.1"/>
</dbReference>
<organism evidence="1 2">
    <name type="scientific">Pelagicoccus albus</name>
    <dbReference type="NCBI Taxonomy" id="415222"/>
    <lineage>
        <taxon>Bacteria</taxon>
        <taxon>Pseudomonadati</taxon>
        <taxon>Verrucomicrobiota</taxon>
        <taxon>Opitutia</taxon>
        <taxon>Puniceicoccales</taxon>
        <taxon>Pelagicoccaceae</taxon>
        <taxon>Pelagicoccus</taxon>
    </lineage>
</organism>
<proteinExistence type="predicted"/>
<dbReference type="PROSITE" id="PS51257">
    <property type="entry name" value="PROKAR_LIPOPROTEIN"/>
    <property type="match status" value="1"/>
</dbReference>
<dbReference type="EMBL" id="JACHVC010000013">
    <property type="protein sequence ID" value="MBC2607557.1"/>
    <property type="molecule type" value="Genomic_DNA"/>
</dbReference>
<evidence type="ECO:0000313" key="1">
    <source>
        <dbReference type="EMBL" id="MBC2607557.1"/>
    </source>
</evidence>
<dbReference type="Proteomes" id="UP000526501">
    <property type="component" value="Unassembled WGS sequence"/>
</dbReference>
<protein>
    <recommendedName>
        <fullName evidence="3">SnoaL-like domain-containing protein</fullName>
    </recommendedName>
</protein>
<gene>
    <name evidence="1" type="ORF">H5P27_16005</name>
</gene>